<keyword evidence="1" id="KW-1015">Disulfide bond</keyword>
<evidence type="ECO:0000313" key="3">
    <source>
        <dbReference type="EMBL" id="CAD7450075.1"/>
    </source>
</evidence>
<protein>
    <recommendedName>
        <fullName evidence="2">Glycosyltransferase 2-like domain-containing protein</fullName>
    </recommendedName>
</protein>
<feature type="domain" description="Glycosyltransferase 2-like" evidence="2">
    <location>
        <begin position="101"/>
        <end position="178"/>
    </location>
</feature>
<gene>
    <name evidence="3" type="ORF">TBIB3V08_LOCUS12346</name>
</gene>
<dbReference type="GO" id="GO:0004653">
    <property type="term" value="F:polypeptide N-acetylgalactosaminyltransferase activity"/>
    <property type="evidence" value="ECO:0007669"/>
    <property type="project" value="TreeGrafter"/>
</dbReference>
<dbReference type="PANTHER" id="PTHR11675">
    <property type="entry name" value="N-ACETYLGALACTOSAMINYLTRANSFERASE"/>
    <property type="match status" value="1"/>
</dbReference>
<accession>A0A7R9FD10</accession>
<reference evidence="3" key="1">
    <citation type="submission" date="2020-11" db="EMBL/GenBank/DDBJ databases">
        <authorList>
            <person name="Tran Van P."/>
        </authorList>
    </citation>
    <scope>NUCLEOTIDE SEQUENCE</scope>
</reference>
<dbReference type="GO" id="GO:0005794">
    <property type="term" value="C:Golgi apparatus"/>
    <property type="evidence" value="ECO:0007669"/>
    <property type="project" value="TreeGrafter"/>
</dbReference>
<dbReference type="AlphaFoldDB" id="A0A7R9FD10"/>
<name>A0A7R9FD10_9NEOP</name>
<evidence type="ECO:0000256" key="1">
    <source>
        <dbReference type="ARBA" id="ARBA00023157"/>
    </source>
</evidence>
<dbReference type="InterPro" id="IPR029044">
    <property type="entry name" value="Nucleotide-diphossugar_trans"/>
</dbReference>
<evidence type="ECO:0000259" key="2">
    <source>
        <dbReference type="Pfam" id="PF00535"/>
    </source>
</evidence>
<dbReference type="GO" id="GO:0006493">
    <property type="term" value="P:protein O-linked glycosylation"/>
    <property type="evidence" value="ECO:0007669"/>
    <property type="project" value="TreeGrafter"/>
</dbReference>
<dbReference type="InterPro" id="IPR001173">
    <property type="entry name" value="Glyco_trans_2-like"/>
</dbReference>
<dbReference type="EMBL" id="OD573461">
    <property type="protein sequence ID" value="CAD7450075.1"/>
    <property type="molecule type" value="Genomic_DNA"/>
</dbReference>
<proteinExistence type="predicted"/>
<dbReference type="Gene3D" id="3.90.550.10">
    <property type="entry name" value="Spore Coat Polysaccharide Biosynthesis Protein SpsA, Chain A"/>
    <property type="match status" value="1"/>
</dbReference>
<sequence length="191" mass="21869">MAEDLSLTRRIFSGPDHLWRRRKIYEALLDIVSSNVIPGLGVGCVPVILEGEELLKAEASMKKEAFNLYLSNRISLTRNLVDPRNPLCKKIKYDQDLPTASVIVIFTNEGWSTLLRTIHSVLNRSPERFLKEVILVDDFSDQEELGEKLEYYVRSRFTEKVQLMRISERSGLVRTRLVGSKGRHRGRSGVP</sequence>
<dbReference type="PANTHER" id="PTHR11675:SF43">
    <property type="entry name" value="POLYPEPTIDE N-ACETYLGALACTOSAMINYLTRANSFERASE 1"/>
    <property type="match status" value="1"/>
</dbReference>
<dbReference type="SUPFAM" id="SSF53448">
    <property type="entry name" value="Nucleotide-diphospho-sugar transferases"/>
    <property type="match status" value="1"/>
</dbReference>
<organism evidence="3">
    <name type="scientific">Timema bartmani</name>
    <dbReference type="NCBI Taxonomy" id="61472"/>
    <lineage>
        <taxon>Eukaryota</taxon>
        <taxon>Metazoa</taxon>
        <taxon>Ecdysozoa</taxon>
        <taxon>Arthropoda</taxon>
        <taxon>Hexapoda</taxon>
        <taxon>Insecta</taxon>
        <taxon>Pterygota</taxon>
        <taxon>Neoptera</taxon>
        <taxon>Polyneoptera</taxon>
        <taxon>Phasmatodea</taxon>
        <taxon>Timematodea</taxon>
        <taxon>Timematoidea</taxon>
        <taxon>Timematidae</taxon>
        <taxon>Timema</taxon>
    </lineage>
</organism>
<dbReference type="Pfam" id="PF00535">
    <property type="entry name" value="Glycos_transf_2"/>
    <property type="match status" value="1"/>
</dbReference>